<dbReference type="Pfam" id="PF09261">
    <property type="entry name" value="Alpha-mann_mid"/>
    <property type="match status" value="1"/>
</dbReference>
<dbReference type="eggNOG" id="COG0383">
    <property type="taxonomic scope" value="Bacteria"/>
</dbReference>
<evidence type="ECO:0000256" key="1">
    <source>
        <dbReference type="ARBA" id="ARBA00022801"/>
    </source>
</evidence>
<dbReference type="GeneID" id="96999896"/>
<comment type="caution">
    <text evidence="4">The sequence shown here is derived from an EMBL/GenBank/DDBJ whole genome shotgun (WGS) entry which is preliminary data.</text>
</comment>
<dbReference type="SUPFAM" id="SSF88713">
    <property type="entry name" value="Glycoside hydrolase/deacetylase"/>
    <property type="match status" value="1"/>
</dbReference>
<dbReference type="EMBL" id="AGEI01000028">
    <property type="protein sequence ID" value="EHR32554.1"/>
    <property type="molecule type" value="Genomic_DNA"/>
</dbReference>
<dbReference type="InterPro" id="IPR011330">
    <property type="entry name" value="Glyco_hydro/deAcase_b/a-brl"/>
</dbReference>
<keyword evidence="5" id="KW-1185">Reference proteome</keyword>
<dbReference type="Gene3D" id="1.20.1270.50">
    <property type="entry name" value="Glycoside hydrolase family 38, central domain"/>
    <property type="match status" value="1"/>
</dbReference>
<keyword evidence="2" id="KW-0326">Glycosidase</keyword>
<dbReference type="InterPro" id="IPR037094">
    <property type="entry name" value="Glyco_hydro_38_cen_sf"/>
</dbReference>
<evidence type="ECO:0000313" key="4">
    <source>
        <dbReference type="EMBL" id="EHR32554.1"/>
    </source>
</evidence>
<dbReference type="Gene3D" id="3.20.110.10">
    <property type="entry name" value="Glycoside hydrolase 38, N terminal domain"/>
    <property type="match status" value="1"/>
</dbReference>
<accession>H3NQ74</accession>
<reference evidence="4 5" key="1">
    <citation type="submission" date="2012-01" db="EMBL/GenBank/DDBJ databases">
        <title>The Genome Sequence of Helcococcus kunzii ATCC 51366.</title>
        <authorList>
            <consortium name="The Broad Institute Genome Sequencing Platform"/>
            <person name="Earl A."/>
            <person name="Ward D."/>
            <person name="Feldgarden M."/>
            <person name="Gevers D."/>
            <person name="Huys G."/>
            <person name="Young S.K."/>
            <person name="Zeng Q."/>
            <person name="Gargeya S."/>
            <person name="Fitzgerald M."/>
            <person name="Haas B."/>
            <person name="Abouelleil A."/>
            <person name="Alvarado L."/>
            <person name="Arachchi H.M."/>
            <person name="Berlin A."/>
            <person name="Chapman S.B."/>
            <person name="Gearin G."/>
            <person name="Goldberg J."/>
            <person name="Griggs A."/>
            <person name="Gujja S."/>
            <person name="Hansen M."/>
            <person name="Heiman D."/>
            <person name="Howarth C."/>
            <person name="Larimer J."/>
            <person name="Lui A."/>
            <person name="MacDonald P.J.P."/>
            <person name="McCowen C."/>
            <person name="Montmayeur A."/>
            <person name="Murphy C."/>
            <person name="Neiman D."/>
            <person name="Pearson M."/>
            <person name="Priest M."/>
            <person name="Roberts A."/>
            <person name="Saif S."/>
            <person name="Shea T."/>
            <person name="Sisk P."/>
            <person name="Stolte C."/>
            <person name="Sykes S."/>
            <person name="Wortman J."/>
            <person name="Nusbaum C."/>
            <person name="Birren B."/>
        </authorList>
    </citation>
    <scope>NUCLEOTIDE SEQUENCE [LARGE SCALE GENOMIC DNA]</scope>
    <source>
        <strain evidence="4 5">ATCC 51366</strain>
    </source>
</reference>
<dbReference type="STRING" id="883114.HMPREF9709_01485"/>
<dbReference type="Pfam" id="PF01074">
    <property type="entry name" value="Glyco_hydro_38N"/>
    <property type="match status" value="1"/>
</dbReference>
<sequence length="491" mass="56595">MTKAYFVQHTHWDREWYFTKEDAIVLSDQVFTEALEELERNKDANFCLDGQSSILDEYLEIHPEKLSLIKELINENRLFVGPWYSQTDGLLVDAESILRNLTIGVHDIKIKYGEPMMLGYLPDTFGFNSQLPTILNHAGIDTFMAWRGINFDKISPSPYFKWKGLGDKSVNAIYFPFGYMTGLMTLDSINNKKDFVENKLDPSINFLSEKGNNEEVLIPSGIDQKSMLHNINSIVDELNRFSENEIKISNYEEFADIIRKRTDLPAYRGELREPVYARVHRSISSSRTGLKIENFNLEQTIIREIEPMMVMSEKLGIKIGKGLLHRLWKLVLQNQAHDSIGGCVSDDVAIDIYQRIKEAKEIAEGIKNLILKRLADNIELNDNEVIVLNTDLYDFDGLKKIHIVTNSKNIEFESGVKAEILSEKYYPPRENVQRLISTGFDFITEPPYFELDVLIDVKIPALGYKVIKFKESKNELNAAKENNKKYIEKKI</sequence>
<evidence type="ECO:0000256" key="2">
    <source>
        <dbReference type="ARBA" id="ARBA00023295"/>
    </source>
</evidence>
<dbReference type="RefSeq" id="WP_005399000.1">
    <property type="nucleotide sequence ID" value="NZ_JH601088.1"/>
</dbReference>
<dbReference type="Proteomes" id="UP000004191">
    <property type="component" value="Unassembled WGS sequence"/>
</dbReference>
<dbReference type="InterPro" id="IPR015341">
    <property type="entry name" value="Glyco_hydro_38_cen"/>
</dbReference>
<dbReference type="PANTHER" id="PTHR46017:SF2">
    <property type="entry name" value="MANNOSYLGLYCERATE HYDROLASE"/>
    <property type="match status" value="1"/>
</dbReference>
<evidence type="ECO:0000313" key="5">
    <source>
        <dbReference type="Proteomes" id="UP000004191"/>
    </source>
</evidence>
<dbReference type="PATRIC" id="fig|883114.3.peg.1483"/>
<dbReference type="InterPro" id="IPR027291">
    <property type="entry name" value="Glyco_hydro_38_N_sf"/>
</dbReference>
<gene>
    <name evidence="4" type="ORF">HMPREF9709_01485</name>
</gene>
<dbReference type="PANTHER" id="PTHR46017">
    <property type="entry name" value="ALPHA-MANNOSIDASE 2C1"/>
    <property type="match status" value="1"/>
</dbReference>
<dbReference type="SMART" id="SM00872">
    <property type="entry name" value="Alpha-mann_mid"/>
    <property type="match status" value="1"/>
</dbReference>
<dbReference type="GO" id="GO:0006013">
    <property type="term" value="P:mannose metabolic process"/>
    <property type="evidence" value="ECO:0007669"/>
    <property type="project" value="InterPro"/>
</dbReference>
<dbReference type="HOGENOM" id="CLU_003442_2_2_9"/>
<dbReference type="AlphaFoldDB" id="H3NQ74"/>
<dbReference type="GO" id="GO:0009313">
    <property type="term" value="P:oligosaccharide catabolic process"/>
    <property type="evidence" value="ECO:0007669"/>
    <property type="project" value="TreeGrafter"/>
</dbReference>
<dbReference type="GO" id="GO:0004559">
    <property type="term" value="F:alpha-mannosidase activity"/>
    <property type="evidence" value="ECO:0007669"/>
    <property type="project" value="InterPro"/>
</dbReference>
<keyword evidence="1" id="KW-0378">Hydrolase</keyword>
<name>H3NQ74_9FIRM</name>
<feature type="domain" description="Glycoside hydrolase family 38 central" evidence="3">
    <location>
        <begin position="278"/>
        <end position="356"/>
    </location>
</feature>
<proteinExistence type="predicted"/>
<dbReference type="SUPFAM" id="SSF88688">
    <property type="entry name" value="Families 57/38 glycoside transferase middle domain"/>
    <property type="match status" value="1"/>
</dbReference>
<dbReference type="InterPro" id="IPR028995">
    <property type="entry name" value="Glyco_hydro_57/38_cen_sf"/>
</dbReference>
<protein>
    <recommendedName>
        <fullName evidence="3">Glycoside hydrolase family 38 central domain-containing protein</fullName>
    </recommendedName>
</protein>
<dbReference type="InterPro" id="IPR000602">
    <property type="entry name" value="Glyco_hydro_38_N"/>
</dbReference>
<organism evidence="4 5">
    <name type="scientific">Helcococcus kunzii ATCC 51366</name>
    <dbReference type="NCBI Taxonomy" id="883114"/>
    <lineage>
        <taxon>Bacteria</taxon>
        <taxon>Bacillati</taxon>
        <taxon>Bacillota</taxon>
        <taxon>Tissierellia</taxon>
        <taxon>Tissierellales</taxon>
        <taxon>Peptoniphilaceae</taxon>
        <taxon>Helcococcus</taxon>
    </lineage>
</organism>
<evidence type="ECO:0000259" key="3">
    <source>
        <dbReference type="SMART" id="SM00872"/>
    </source>
</evidence>